<dbReference type="PROSITE" id="PS50977">
    <property type="entry name" value="HTH_TETR_2"/>
    <property type="match status" value="1"/>
</dbReference>
<name>A0ABT6A9E4_9ACTN</name>
<organism evidence="6 7">
    <name type="scientific">Streptomyces tropicalis</name>
    <dbReference type="NCBI Taxonomy" id="3034234"/>
    <lineage>
        <taxon>Bacteria</taxon>
        <taxon>Bacillati</taxon>
        <taxon>Actinomycetota</taxon>
        <taxon>Actinomycetes</taxon>
        <taxon>Kitasatosporales</taxon>
        <taxon>Streptomycetaceae</taxon>
        <taxon>Streptomyces</taxon>
    </lineage>
</organism>
<dbReference type="Gene3D" id="1.10.357.10">
    <property type="entry name" value="Tetracycline Repressor, domain 2"/>
    <property type="match status" value="1"/>
</dbReference>
<accession>A0ABT6A9E4</accession>
<dbReference type="InterPro" id="IPR009057">
    <property type="entry name" value="Homeodomain-like_sf"/>
</dbReference>
<dbReference type="PRINTS" id="PR00455">
    <property type="entry name" value="HTHTETR"/>
</dbReference>
<dbReference type="InterPro" id="IPR001647">
    <property type="entry name" value="HTH_TetR"/>
</dbReference>
<dbReference type="PANTHER" id="PTHR30055:SF148">
    <property type="entry name" value="TETR-FAMILY TRANSCRIPTIONAL REGULATOR"/>
    <property type="match status" value="1"/>
</dbReference>
<comment type="caution">
    <text evidence="6">The sequence shown here is derived from an EMBL/GenBank/DDBJ whole genome shotgun (WGS) entry which is preliminary data.</text>
</comment>
<dbReference type="InterPro" id="IPR036271">
    <property type="entry name" value="Tet_transcr_reg_TetR-rel_C_sf"/>
</dbReference>
<dbReference type="PANTHER" id="PTHR30055">
    <property type="entry name" value="HTH-TYPE TRANSCRIPTIONAL REGULATOR RUTR"/>
    <property type="match status" value="1"/>
</dbReference>
<dbReference type="SUPFAM" id="SSF48498">
    <property type="entry name" value="Tetracyclin repressor-like, C-terminal domain"/>
    <property type="match status" value="1"/>
</dbReference>
<gene>
    <name evidence="6" type="ORF">P3H78_20940</name>
</gene>
<evidence type="ECO:0000256" key="2">
    <source>
        <dbReference type="ARBA" id="ARBA00023125"/>
    </source>
</evidence>
<keyword evidence="3" id="KW-0804">Transcription</keyword>
<dbReference type="InterPro" id="IPR011075">
    <property type="entry name" value="TetR_C"/>
</dbReference>
<reference evidence="6 7" key="1">
    <citation type="submission" date="2023-03" db="EMBL/GenBank/DDBJ databases">
        <title>Draft genome sequence of Streptomyces sp. K1PA1 isolated from peat swamp forest in Thailand.</title>
        <authorList>
            <person name="Klaysubun C."/>
            <person name="Duangmal K."/>
        </authorList>
    </citation>
    <scope>NUCLEOTIDE SEQUENCE [LARGE SCALE GENOMIC DNA]</scope>
    <source>
        <strain evidence="6 7">K1PA1</strain>
    </source>
</reference>
<evidence type="ECO:0000256" key="3">
    <source>
        <dbReference type="ARBA" id="ARBA00023163"/>
    </source>
</evidence>
<dbReference type="Gene3D" id="1.10.10.60">
    <property type="entry name" value="Homeodomain-like"/>
    <property type="match status" value="1"/>
</dbReference>
<dbReference type="RefSeq" id="WP_276110601.1">
    <property type="nucleotide sequence ID" value="NZ_JARJBB010000010.1"/>
</dbReference>
<evidence type="ECO:0000256" key="4">
    <source>
        <dbReference type="PROSITE-ProRule" id="PRU00335"/>
    </source>
</evidence>
<dbReference type="Proteomes" id="UP001221150">
    <property type="component" value="Unassembled WGS sequence"/>
</dbReference>
<evidence type="ECO:0000259" key="5">
    <source>
        <dbReference type="PROSITE" id="PS50977"/>
    </source>
</evidence>
<keyword evidence="1" id="KW-0805">Transcription regulation</keyword>
<keyword evidence="2 4" id="KW-0238">DNA-binding</keyword>
<feature type="DNA-binding region" description="H-T-H motif" evidence="4">
    <location>
        <begin position="42"/>
        <end position="61"/>
    </location>
</feature>
<dbReference type="InterPro" id="IPR050109">
    <property type="entry name" value="HTH-type_TetR-like_transc_reg"/>
</dbReference>
<evidence type="ECO:0000256" key="1">
    <source>
        <dbReference type="ARBA" id="ARBA00023015"/>
    </source>
</evidence>
<dbReference type="InterPro" id="IPR023772">
    <property type="entry name" value="DNA-bd_HTH_TetR-type_CS"/>
</dbReference>
<keyword evidence="7" id="KW-1185">Reference proteome</keyword>
<dbReference type="Pfam" id="PF00440">
    <property type="entry name" value="TetR_N"/>
    <property type="match status" value="1"/>
</dbReference>
<protein>
    <submittedName>
        <fullName evidence="6">TetR/AcrR family transcriptional regulator</fullName>
    </submittedName>
</protein>
<sequence>MERTGPGDCRGATGRPRCPGKEAAILAAALTLLSEQGFVRMTLDGVARAAGVSKATIHLRFRTKTELAAAALRTLRPCSVPPETGDVRADLAAQLADFADTLARTSGMVLVGTCLAEEAHTPELLELLREHAVEPRRAAVRRLLDRARAQGLLRPEADLDASASALLGAFYADHLAGRATDEGWADRTVSAVLGALSP</sequence>
<dbReference type="PROSITE" id="PS01081">
    <property type="entry name" value="HTH_TETR_1"/>
    <property type="match status" value="1"/>
</dbReference>
<evidence type="ECO:0000313" key="7">
    <source>
        <dbReference type="Proteomes" id="UP001221150"/>
    </source>
</evidence>
<dbReference type="Pfam" id="PF16859">
    <property type="entry name" value="TetR_C_11"/>
    <property type="match status" value="1"/>
</dbReference>
<dbReference type="EMBL" id="JARJBB010000010">
    <property type="protein sequence ID" value="MDF3301042.1"/>
    <property type="molecule type" value="Genomic_DNA"/>
</dbReference>
<dbReference type="SUPFAM" id="SSF46689">
    <property type="entry name" value="Homeodomain-like"/>
    <property type="match status" value="1"/>
</dbReference>
<feature type="domain" description="HTH tetR-type" evidence="5">
    <location>
        <begin position="19"/>
        <end position="79"/>
    </location>
</feature>
<evidence type="ECO:0000313" key="6">
    <source>
        <dbReference type="EMBL" id="MDF3301042.1"/>
    </source>
</evidence>
<proteinExistence type="predicted"/>